<feature type="compositionally biased region" description="Basic and acidic residues" evidence="2">
    <location>
        <begin position="436"/>
        <end position="448"/>
    </location>
</feature>
<dbReference type="GO" id="GO:0005634">
    <property type="term" value="C:nucleus"/>
    <property type="evidence" value="ECO:0007669"/>
    <property type="project" value="TreeGrafter"/>
</dbReference>
<dbReference type="Proteomes" id="UP000248349">
    <property type="component" value="Unassembled WGS sequence"/>
</dbReference>
<keyword evidence="5" id="KW-1185">Reference proteome</keyword>
<feature type="compositionally biased region" description="Polar residues" evidence="2">
    <location>
        <begin position="200"/>
        <end position="231"/>
    </location>
</feature>
<accession>A0A318ZLE9</accession>
<name>A0A318ZLE9_9EURO</name>
<sequence>MFMHPAVRKGFITEPTSVPFFNHQDPICIQDDQLLPEYSHEALYHQPRLQTPFQYHPDLQFVSPPSSAPSSPTSSPASIISHYPTTAVAADYSSAVFDSNSFEAPSMTPSSSYNPTISYQPSASPQSSQPYFYQPYYDDNAQMLAQHSAPNNHGWDGNLQLLNAARIQNNLSRMSQYNNDSHLKVASSPSSRSAPAGSSYQRLNGQSKPLPTPSQTPVQNSLLASSFQDGSSADAEAAMRRAVMEQQQKQQQQQQQQQYQPRHQHQSSDYSVSTVSQNSPVTPQTGFDELDESSKTTNDFVHQTPNTLTIGIPKLNRTISDIYQDELYNPALMPTPQVPKQPTNQQNMLAPAYHSTIADRLQAANQGHLSARSQSPMGSLQRDRSPFRQNSPMAAEYNSAALHHPQMATSVPGPQNGVSMASSSQNEPKTMSPKDALLDYHEGDDSDLHAPGMPLFPPSSQPDFNLGDALSGLRRESSSSYQPTQNFTSMEAFPAQYATHVSGQQYPFGQQQQNSHQQQSKQNSLLHQTPEFPASLPRFESTGSEILPTTELTSPRGQPRMAIQPVKAEIARPDNTSSDSGTYTCTYHGCTLRFETPAKLQKHKREAHRQTTPGGHLAGRDNSARNSQAGPHKCERINPSTGKPCNSIFSRPYDLTRHEDTIHNARKQKVRCHLCTEEKTFSRNDALTRHMRVVHPEVDWPGKQRRRGRE</sequence>
<dbReference type="InterPro" id="IPR013087">
    <property type="entry name" value="Znf_C2H2_type"/>
</dbReference>
<feature type="region of interest" description="Disordered" evidence="2">
    <location>
        <begin position="608"/>
        <end position="642"/>
    </location>
</feature>
<dbReference type="PROSITE" id="PS50157">
    <property type="entry name" value="ZINC_FINGER_C2H2_2"/>
    <property type="match status" value="2"/>
</dbReference>
<feature type="compositionally biased region" description="Polar residues" evidence="2">
    <location>
        <begin position="407"/>
        <end position="429"/>
    </location>
</feature>
<keyword evidence="1" id="KW-0863">Zinc-finger</keyword>
<feature type="region of interest" description="Disordered" evidence="2">
    <location>
        <begin position="367"/>
        <end position="387"/>
    </location>
</feature>
<feature type="compositionally biased region" description="Low complexity" evidence="2">
    <location>
        <begin position="63"/>
        <end position="77"/>
    </location>
</feature>
<feature type="compositionally biased region" description="Low complexity" evidence="2">
    <location>
        <begin position="118"/>
        <end position="132"/>
    </location>
</feature>
<evidence type="ECO:0000259" key="3">
    <source>
        <dbReference type="PROSITE" id="PS50157"/>
    </source>
</evidence>
<evidence type="ECO:0000313" key="4">
    <source>
        <dbReference type="EMBL" id="PYH48346.1"/>
    </source>
</evidence>
<feature type="domain" description="C2H2-type" evidence="3">
    <location>
        <begin position="583"/>
        <end position="613"/>
    </location>
</feature>
<organism evidence="4 5">
    <name type="scientific">Aspergillus saccharolyticus JOP 1030-1</name>
    <dbReference type="NCBI Taxonomy" id="1450539"/>
    <lineage>
        <taxon>Eukaryota</taxon>
        <taxon>Fungi</taxon>
        <taxon>Dikarya</taxon>
        <taxon>Ascomycota</taxon>
        <taxon>Pezizomycotina</taxon>
        <taxon>Eurotiomycetes</taxon>
        <taxon>Eurotiomycetidae</taxon>
        <taxon>Eurotiales</taxon>
        <taxon>Aspergillaceae</taxon>
        <taxon>Aspergillus</taxon>
        <taxon>Aspergillus subgen. Circumdati</taxon>
    </lineage>
</organism>
<keyword evidence="1" id="KW-0479">Metal-binding</keyword>
<feature type="compositionally biased region" description="Polar residues" evidence="2">
    <location>
        <begin position="267"/>
        <end position="285"/>
    </location>
</feature>
<dbReference type="PANTHER" id="PTHR46179">
    <property type="entry name" value="ZINC FINGER PROTEIN"/>
    <property type="match status" value="1"/>
</dbReference>
<feature type="region of interest" description="Disordered" evidence="2">
    <location>
        <begin position="56"/>
        <end position="77"/>
    </location>
</feature>
<feature type="domain" description="C2H2-type" evidence="3">
    <location>
        <begin position="632"/>
        <end position="668"/>
    </location>
</feature>
<keyword evidence="1" id="KW-0862">Zinc</keyword>
<gene>
    <name evidence="4" type="ORF">BP01DRAFT_289157</name>
</gene>
<dbReference type="GO" id="GO:0006357">
    <property type="term" value="P:regulation of transcription by RNA polymerase II"/>
    <property type="evidence" value="ECO:0007669"/>
    <property type="project" value="TreeGrafter"/>
</dbReference>
<dbReference type="InterPro" id="IPR051061">
    <property type="entry name" value="Zinc_finger_trans_reg"/>
</dbReference>
<feature type="region of interest" description="Disordered" evidence="2">
    <location>
        <begin position="406"/>
        <end position="484"/>
    </location>
</feature>
<dbReference type="InterPro" id="IPR036236">
    <property type="entry name" value="Znf_C2H2_sf"/>
</dbReference>
<feature type="compositionally biased region" description="Polar residues" evidence="2">
    <location>
        <begin position="367"/>
        <end position="378"/>
    </location>
</feature>
<dbReference type="Gene3D" id="3.30.160.60">
    <property type="entry name" value="Classic Zinc Finger"/>
    <property type="match status" value="1"/>
</dbReference>
<evidence type="ECO:0000313" key="5">
    <source>
        <dbReference type="Proteomes" id="UP000248349"/>
    </source>
</evidence>
<dbReference type="EMBL" id="KZ821221">
    <property type="protein sequence ID" value="PYH48346.1"/>
    <property type="molecule type" value="Genomic_DNA"/>
</dbReference>
<feature type="compositionally biased region" description="Low complexity" evidence="2">
    <location>
        <begin position="246"/>
        <end position="261"/>
    </location>
</feature>
<dbReference type="Pfam" id="PF00096">
    <property type="entry name" value="zf-C2H2"/>
    <property type="match status" value="1"/>
</dbReference>
<feature type="region of interest" description="Disordered" evidence="2">
    <location>
        <begin position="181"/>
        <end position="301"/>
    </location>
</feature>
<dbReference type="RefSeq" id="XP_025434328.1">
    <property type="nucleotide sequence ID" value="XM_025571568.1"/>
</dbReference>
<evidence type="ECO:0000256" key="2">
    <source>
        <dbReference type="SAM" id="MobiDB-lite"/>
    </source>
</evidence>
<dbReference type="SMART" id="SM00355">
    <property type="entry name" value="ZnF_C2H2"/>
    <property type="match status" value="3"/>
</dbReference>
<dbReference type="GeneID" id="37072796"/>
<dbReference type="PANTHER" id="PTHR46179:SF19">
    <property type="entry name" value="C2H2 FINGER DOMAIN TRANSCRIPTION FACTOR (EUROFUNG)-RELATED"/>
    <property type="match status" value="1"/>
</dbReference>
<dbReference type="PROSITE" id="PS00028">
    <property type="entry name" value="ZINC_FINGER_C2H2_1"/>
    <property type="match status" value="1"/>
</dbReference>
<protein>
    <recommendedName>
        <fullName evidence="3">C2H2-type domain-containing protein</fullName>
    </recommendedName>
</protein>
<feature type="region of interest" description="Disordered" evidence="2">
    <location>
        <begin position="104"/>
        <end position="132"/>
    </location>
</feature>
<dbReference type="AlphaFoldDB" id="A0A318ZLE9"/>
<reference evidence="4 5" key="1">
    <citation type="submission" date="2016-12" db="EMBL/GenBank/DDBJ databases">
        <title>The genomes of Aspergillus section Nigri reveals drivers in fungal speciation.</title>
        <authorList>
            <consortium name="DOE Joint Genome Institute"/>
            <person name="Vesth T.C."/>
            <person name="Nybo J."/>
            <person name="Theobald S."/>
            <person name="Brandl J."/>
            <person name="Frisvad J.C."/>
            <person name="Nielsen K.F."/>
            <person name="Lyhne E.K."/>
            <person name="Kogle M.E."/>
            <person name="Kuo A."/>
            <person name="Riley R."/>
            <person name="Clum A."/>
            <person name="Nolan M."/>
            <person name="Lipzen A."/>
            <person name="Salamov A."/>
            <person name="Henrissat B."/>
            <person name="Wiebenga A."/>
            <person name="De Vries R.P."/>
            <person name="Grigoriev I.V."/>
            <person name="Mortensen U.H."/>
            <person name="Andersen M.R."/>
            <person name="Baker S.E."/>
        </authorList>
    </citation>
    <scope>NUCLEOTIDE SEQUENCE [LARGE SCALE GENOMIC DNA]</scope>
    <source>
        <strain evidence="4 5">JOP 1030-1</strain>
    </source>
</reference>
<feature type="region of interest" description="Disordered" evidence="2">
    <location>
        <begin position="533"/>
        <end position="560"/>
    </location>
</feature>
<dbReference type="GO" id="GO:0008270">
    <property type="term" value="F:zinc ion binding"/>
    <property type="evidence" value="ECO:0007669"/>
    <property type="project" value="UniProtKB-KW"/>
</dbReference>
<dbReference type="SUPFAM" id="SSF57667">
    <property type="entry name" value="beta-beta-alpha zinc fingers"/>
    <property type="match status" value="1"/>
</dbReference>
<feature type="compositionally biased region" description="Polar residues" evidence="2">
    <location>
        <begin position="104"/>
        <end position="117"/>
    </location>
</feature>
<feature type="compositionally biased region" description="Low complexity" evidence="2">
    <location>
        <begin position="186"/>
        <end position="199"/>
    </location>
</feature>
<evidence type="ECO:0000256" key="1">
    <source>
        <dbReference type="PROSITE-ProRule" id="PRU00042"/>
    </source>
</evidence>
<dbReference type="OrthoDB" id="7295497at2759"/>
<dbReference type="STRING" id="1450539.A0A318ZLE9"/>
<proteinExistence type="predicted"/>